<feature type="chain" id="PRO_5003189281" evidence="3">
    <location>
        <begin position="28"/>
        <end position="204"/>
    </location>
</feature>
<accession>E4UWN4</accession>
<proteinExistence type="predicted"/>
<evidence type="ECO:0000256" key="2">
    <source>
        <dbReference type="SAM" id="Phobius"/>
    </source>
</evidence>
<feature type="compositionally biased region" description="Gly residues" evidence="1">
    <location>
        <begin position="159"/>
        <end position="173"/>
    </location>
</feature>
<feature type="transmembrane region" description="Helical" evidence="2">
    <location>
        <begin position="119"/>
        <end position="138"/>
    </location>
</feature>
<evidence type="ECO:0000313" key="4">
    <source>
        <dbReference type="EMBL" id="EFR02577.1"/>
    </source>
</evidence>
<keyword evidence="2" id="KW-1133">Transmembrane helix</keyword>
<dbReference type="OrthoDB" id="4174341at2759"/>
<dbReference type="GeneID" id="10028264"/>
<keyword evidence="3" id="KW-0732">Signal</keyword>
<evidence type="ECO:0000256" key="3">
    <source>
        <dbReference type="SAM" id="SignalP"/>
    </source>
</evidence>
<dbReference type="InParanoid" id="E4UWN4"/>
<dbReference type="eggNOG" id="ENOG502SWJM">
    <property type="taxonomic scope" value="Eukaryota"/>
</dbReference>
<organism evidence="5">
    <name type="scientific">Arthroderma gypseum (strain ATCC MYA-4604 / CBS 118893)</name>
    <name type="common">Microsporum gypseum</name>
    <dbReference type="NCBI Taxonomy" id="535722"/>
    <lineage>
        <taxon>Eukaryota</taxon>
        <taxon>Fungi</taxon>
        <taxon>Dikarya</taxon>
        <taxon>Ascomycota</taxon>
        <taxon>Pezizomycotina</taxon>
        <taxon>Eurotiomycetes</taxon>
        <taxon>Eurotiomycetidae</taxon>
        <taxon>Onygenales</taxon>
        <taxon>Arthrodermataceae</taxon>
        <taxon>Nannizzia</taxon>
    </lineage>
</organism>
<evidence type="ECO:0000256" key="1">
    <source>
        <dbReference type="SAM" id="MobiDB-lite"/>
    </source>
</evidence>
<feature type="signal peptide" evidence="3">
    <location>
        <begin position="1"/>
        <end position="27"/>
    </location>
</feature>
<name>E4UWN4_ARTGP</name>
<evidence type="ECO:0000313" key="5">
    <source>
        <dbReference type="Proteomes" id="UP000002669"/>
    </source>
</evidence>
<dbReference type="InterPro" id="IPR024491">
    <property type="entry name" value="Se_SelK/SelG"/>
</dbReference>
<sequence length="204" mass="22577">MVAWRLANLKRIVEFILLAFWLLAAQTRKPRHIQLSPAIDRHEKDQLPYQCSLYSVQEAATIHIHSSGTPYHTGNLQELDKARTLRPKMSSFNRPYVSDGHILENPPLSAKARRLLESLYMFFGLYFVSLFSFTPYAAAEASQFNIKNPSNRDPRSRGRGVGRGGGGGGGGGNDYDRRGGGGGGPSKRIGRVDDVRGPECKSCQ</sequence>
<dbReference type="RefSeq" id="XP_003172988.1">
    <property type="nucleotide sequence ID" value="XM_003172940.1"/>
</dbReference>
<reference evidence="5" key="1">
    <citation type="journal article" date="2012" name="MBio">
        <title>Comparative genome analysis of Trichophyton rubrum and related dermatophytes reveals candidate genes involved in infection.</title>
        <authorList>
            <person name="Martinez D.A."/>
            <person name="Oliver B.G."/>
            <person name="Graeser Y."/>
            <person name="Goldberg J.M."/>
            <person name="Li W."/>
            <person name="Martinez-Rossi N.M."/>
            <person name="Monod M."/>
            <person name="Shelest E."/>
            <person name="Barton R.C."/>
            <person name="Birch E."/>
            <person name="Brakhage A.A."/>
            <person name="Chen Z."/>
            <person name="Gurr S.J."/>
            <person name="Heiman D."/>
            <person name="Heitman J."/>
            <person name="Kosti I."/>
            <person name="Rossi A."/>
            <person name="Saif S."/>
            <person name="Samalova M."/>
            <person name="Saunders C.W."/>
            <person name="Shea T."/>
            <person name="Summerbell R.C."/>
            <person name="Xu J."/>
            <person name="Young S."/>
            <person name="Zeng Q."/>
            <person name="Birren B.W."/>
            <person name="Cuomo C.A."/>
            <person name="White T.C."/>
        </authorList>
    </citation>
    <scope>NUCLEOTIDE SEQUENCE [LARGE SCALE GENOMIC DNA]</scope>
    <source>
        <strain evidence="5">ATCC MYA-4604 / CBS 118893</strain>
    </source>
</reference>
<feature type="region of interest" description="Disordered" evidence="1">
    <location>
        <begin position="146"/>
        <end position="204"/>
    </location>
</feature>
<dbReference type="VEuPathDB" id="FungiDB:MGYG_05573"/>
<feature type="compositionally biased region" description="Basic and acidic residues" evidence="1">
    <location>
        <begin position="190"/>
        <end position="204"/>
    </location>
</feature>
<keyword evidence="2" id="KW-0472">Membrane</keyword>
<protein>
    <submittedName>
        <fullName evidence="4">Uncharacterized protein</fullName>
    </submittedName>
</protein>
<gene>
    <name evidence="4" type="ORF">MGYG_05573</name>
</gene>
<dbReference type="Pfam" id="PF10961">
    <property type="entry name" value="SelK_SelG"/>
    <property type="match status" value="1"/>
</dbReference>
<keyword evidence="5" id="KW-1185">Reference proteome</keyword>
<dbReference type="HOGENOM" id="CLU_1342950_0_0_1"/>
<dbReference type="AlphaFoldDB" id="E4UWN4"/>
<dbReference type="EMBL" id="DS989825">
    <property type="protein sequence ID" value="EFR02577.1"/>
    <property type="molecule type" value="Genomic_DNA"/>
</dbReference>
<dbReference type="Proteomes" id="UP000002669">
    <property type="component" value="Unassembled WGS sequence"/>
</dbReference>
<keyword evidence="2" id="KW-0812">Transmembrane</keyword>